<accession>A0ABW9XD62</accession>
<protein>
    <recommendedName>
        <fullName evidence="3">Lipoprotein</fullName>
    </recommendedName>
</protein>
<evidence type="ECO:0000313" key="2">
    <source>
        <dbReference type="Proteomes" id="UP000753724"/>
    </source>
</evidence>
<dbReference type="RefSeq" id="WP_161717784.1">
    <property type="nucleotide sequence ID" value="NZ_JAAAPO010000003.1"/>
</dbReference>
<evidence type="ECO:0000313" key="1">
    <source>
        <dbReference type="EMBL" id="NBC36486.1"/>
    </source>
</evidence>
<organism evidence="1 2">
    <name type="scientific">Novosphingobium ovatum</name>
    <dbReference type="NCBI Taxonomy" id="1908523"/>
    <lineage>
        <taxon>Bacteria</taxon>
        <taxon>Pseudomonadati</taxon>
        <taxon>Pseudomonadota</taxon>
        <taxon>Alphaproteobacteria</taxon>
        <taxon>Sphingomonadales</taxon>
        <taxon>Sphingomonadaceae</taxon>
        <taxon>Novosphingobium</taxon>
    </lineage>
</organism>
<keyword evidence="2" id="KW-1185">Reference proteome</keyword>
<sequence length="202" mass="21152">MLNPRPGLRHPHRLPRIIGPIALSRRIAPAGLLLALCLSGCGTGGYPSLAQRPAELATAPIPITTPTAAPEQSATPDALRGQLAALSAQADAARDAFDAARPAAQTAITAARKAKAQPGSVLWAAANLALARLESAGAMLSPPLAQVERLYADDRQAHPDELPLLRASRPTARDIDSTRAKITGYVDNRDRTLTLLRGAFGD</sequence>
<reference evidence="2" key="1">
    <citation type="submission" date="2020-01" db="EMBL/GenBank/DDBJ databases">
        <title>Sphingomonas sp. strain CSW-10.</title>
        <authorList>
            <person name="Chen W.-M."/>
        </authorList>
    </citation>
    <scope>NUCLEOTIDE SEQUENCE [LARGE SCALE GENOMIC DNA]</scope>
    <source>
        <strain evidence="2">FSY-8</strain>
    </source>
</reference>
<dbReference type="EMBL" id="JAAAPO010000003">
    <property type="protein sequence ID" value="NBC36486.1"/>
    <property type="molecule type" value="Genomic_DNA"/>
</dbReference>
<dbReference type="Proteomes" id="UP000753724">
    <property type="component" value="Unassembled WGS sequence"/>
</dbReference>
<comment type="caution">
    <text evidence="1">The sequence shown here is derived from an EMBL/GenBank/DDBJ whole genome shotgun (WGS) entry which is preliminary data.</text>
</comment>
<proteinExistence type="predicted"/>
<evidence type="ECO:0008006" key="3">
    <source>
        <dbReference type="Google" id="ProtNLM"/>
    </source>
</evidence>
<gene>
    <name evidence="1" type="ORF">GTZ99_07950</name>
</gene>
<name>A0ABW9XD62_9SPHN</name>